<keyword evidence="3" id="KW-1185">Reference proteome</keyword>
<gene>
    <name evidence="2" type="ORF">DUNSADRAFT_514</name>
</gene>
<accession>A0ABQ7GY64</accession>
<feature type="compositionally biased region" description="Basic and acidic residues" evidence="1">
    <location>
        <begin position="197"/>
        <end position="231"/>
    </location>
</feature>
<evidence type="ECO:0008006" key="4">
    <source>
        <dbReference type="Google" id="ProtNLM"/>
    </source>
</evidence>
<dbReference type="EMBL" id="MU069540">
    <property type="protein sequence ID" value="KAF5839541.1"/>
    <property type="molecule type" value="Genomic_DNA"/>
</dbReference>
<protein>
    <recommendedName>
        <fullName evidence="4">Encoded protein</fullName>
    </recommendedName>
</protein>
<evidence type="ECO:0000313" key="2">
    <source>
        <dbReference type="EMBL" id="KAF5839541.1"/>
    </source>
</evidence>
<sequence length="313" mass="34966">MLHRLPKQVNPGCGNKGKRALTLGSAASSRRSASKTSNAPPSSAQQREARLTLLEEERNAALETAIACSRRSRHLLTRVQNLKRYAKERLARNDGSTAASTLQTKERVHECLEQTINRAQNNYRLAVKLGEFIGYLQQDLADDEPLLTERGPQLPMTSASQPEIIQASSWVSPTMACRDDEATPGQVDDDLASALRGQEDDSVHSRQKDDIFHSRQKDERFHSRQKDERFHSRQMRSPQQPLQQKGSAGSASQPPHSDTQDEGVLADVRRAVLATRGSRPQALRMLDDVCDRLQQELSFSSGRDSKYKVDRTG</sequence>
<organism evidence="2 3">
    <name type="scientific">Dunaliella salina</name>
    <name type="common">Green alga</name>
    <name type="synonym">Protococcus salinus</name>
    <dbReference type="NCBI Taxonomy" id="3046"/>
    <lineage>
        <taxon>Eukaryota</taxon>
        <taxon>Viridiplantae</taxon>
        <taxon>Chlorophyta</taxon>
        <taxon>core chlorophytes</taxon>
        <taxon>Chlorophyceae</taxon>
        <taxon>CS clade</taxon>
        <taxon>Chlamydomonadales</taxon>
        <taxon>Dunaliellaceae</taxon>
        <taxon>Dunaliella</taxon>
    </lineage>
</organism>
<name>A0ABQ7GY64_DUNSA</name>
<feature type="compositionally biased region" description="Polar residues" evidence="1">
    <location>
        <begin position="35"/>
        <end position="46"/>
    </location>
</feature>
<proteinExistence type="predicted"/>
<feature type="region of interest" description="Disordered" evidence="1">
    <location>
        <begin position="1"/>
        <end position="47"/>
    </location>
</feature>
<feature type="compositionally biased region" description="Polar residues" evidence="1">
    <location>
        <begin position="235"/>
        <end position="257"/>
    </location>
</feature>
<comment type="caution">
    <text evidence="2">The sequence shown here is derived from an EMBL/GenBank/DDBJ whole genome shotgun (WGS) entry which is preliminary data.</text>
</comment>
<evidence type="ECO:0000256" key="1">
    <source>
        <dbReference type="SAM" id="MobiDB-lite"/>
    </source>
</evidence>
<reference evidence="2" key="1">
    <citation type="submission" date="2017-08" db="EMBL/GenBank/DDBJ databases">
        <authorList>
            <person name="Polle J.E."/>
            <person name="Barry K."/>
            <person name="Cushman J."/>
            <person name="Schmutz J."/>
            <person name="Tran D."/>
            <person name="Hathwaick L.T."/>
            <person name="Yim W.C."/>
            <person name="Jenkins J."/>
            <person name="Mckie-Krisberg Z.M."/>
            <person name="Prochnik S."/>
            <person name="Lindquist E."/>
            <person name="Dockter R.B."/>
            <person name="Adam C."/>
            <person name="Molina H."/>
            <person name="Bunkerborg J."/>
            <person name="Jin E."/>
            <person name="Buchheim M."/>
            <person name="Magnuson J."/>
        </authorList>
    </citation>
    <scope>NUCLEOTIDE SEQUENCE</scope>
    <source>
        <strain evidence="2">CCAP 19/18</strain>
    </source>
</reference>
<evidence type="ECO:0000313" key="3">
    <source>
        <dbReference type="Proteomes" id="UP000815325"/>
    </source>
</evidence>
<feature type="region of interest" description="Disordered" evidence="1">
    <location>
        <begin position="196"/>
        <end position="266"/>
    </location>
</feature>
<dbReference type="Proteomes" id="UP000815325">
    <property type="component" value="Unassembled WGS sequence"/>
</dbReference>